<feature type="compositionally biased region" description="Basic residues" evidence="1">
    <location>
        <begin position="54"/>
        <end position="63"/>
    </location>
</feature>
<name>A0A1C7M8Q3_GRIFR</name>
<feature type="compositionally biased region" description="Basic and acidic residues" evidence="1">
    <location>
        <begin position="123"/>
        <end position="139"/>
    </location>
</feature>
<dbReference type="Proteomes" id="UP000092993">
    <property type="component" value="Unassembled WGS sequence"/>
</dbReference>
<keyword evidence="3" id="KW-1185">Reference proteome</keyword>
<reference evidence="2 3" key="1">
    <citation type="submission" date="2016-03" db="EMBL/GenBank/DDBJ databases">
        <title>Whole genome sequencing of Grifola frondosa 9006-11.</title>
        <authorList>
            <person name="Min B."/>
            <person name="Park H."/>
            <person name="Kim J.-G."/>
            <person name="Cho H."/>
            <person name="Oh Y.-L."/>
            <person name="Kong W.-S."/>
            <person name="Choi I.-G."/>
        </authorList>
    </citation>
    <scope>NUCLEOTIDE SEQUENCE [LARGE SCALE GENOMIC DNA]</scope>
    <source>
        <strain evidence="2 3">9006-11</strain>
    </source>
</reference>
<evidence type="ECO:0000313" key="2">
    <source>
        <dbReference type="EMBL" id="OBZ73208.1"/>
    </source>
</evidence>
<sequence length="139" mass="15458">MLAGCDLRIAPRIFVPDPWARPKASIASKAGRRSDDMLTCAIRTATARLNEHRAHLHGQRARPHGCAQSQSCTRTTDPPDPLRPYRPMQTYAQLQQSCKARDESENALLVDFPENTYGNQAIRENDVHGIRGDARDAPA</sequence>
<protein>
    <submittedName>
        <fullName evidence="2">Uncharacterized protein</fullName>
    </submittedName>
</protein>
<evidence type="ECO:0000256" key="1">
    <source>
        <dbReference type="SAM" id="MobiDB-lite"/>
    </source>
</evidence>
<accession>A0A1C7M8Q3</accession>
<gene>
    <name evidence="2" type="ORF">A0H81_07328</name>
</gene>
<evidence type="ECO:0000313" key="3">
    <source>
        <dbReference type="Proteomes" id="UP000092993"/>
    </source>
</evidence>
<feature type="region of interest" description="Disordered" evidence="1">
    <location>
        <begin position="120"/>
        <end position="139"/>
    </location>
</feature>
<organism evidence="2 3">
    <name type="scientific">Grifola frondosa</name>
    <name type="common">Maitake</name>
    <name type="synonym">Polyporus frondosus</name>
    <dbReference type="NCBI Taxonomy" id="5627"/>
    <lineage>
        <taxon>Eukaryota</taxon>
        <taxon>Fungi</taxon>
        <taxon>Dikarya</taxon>
        <taxon>Basidiomycota</taxon>
        <taxon>Agaricomycotina</taxon>
        <taxon>Agaricomycetes</taxon>
        <taxon>Polyporales</taxon>
        <taxon>Grifolaceae</taxon>
        <taxon>Grifola</taxon>
    </lineage>
</organism>
<proteinExistence type="predicted"/>
<dbReference type="AlphaFoldDB" id="A0A1C7M8Q3"/>
<dbReference type="EMBL" id="LUGG01000007">
    <property type="protein sequence ID" value="OBZ73208.1"/>
    <property type="molecule type" value="Genomic_DNA"/>
</dbReference>
<feature type="region of interest" description="Disordered" evidence="1">
    <location>
        <begin position="53"/>
        <end position="86"/>
    </location>
</feature>
<comment type="caution">
    <text evidence="2">The sequence shown here is derived from an EMBL/GenBank/DDBJ whole genome shotgun (WGS) entry which is preliminary data.</text>
</comment>